<sequence length="130" mass="14551">MEEAVTAIPVFVRAENDTDTDKLQLVKKCPLHYKNQREGKANAGGDRQRLPSLQWLGADVTTHRSPLVGRSDLDLIRSDNDQSDYPTDTRLGDPTRRVALRNRVTNVRSQFIGHVTYVPPCPDPSRGGNE</sequence>
<evidence type="ECO:0000256" key="1">
    <source>
        <dbReference type="SAM" id="MobiDB-lite"/>
    </source>
</evidence>
<keyword evidence="3" id="KW-1185">Reference proteome</keyword>
<dbReference type="HOGENOM" id="CLU_1941392_0_0_1"/>
<name>A0A0E0AN43_9ORYZ</name>
<organism evidence="2">
    <name type="scientific">Oryza glumipatula</name>
    <dbReference type="NCBI Taxonomy" id="40148"/>
    <lineage>
        <taxon>Eukaryota</taxon>
        <taxon>Viridiplantae</taxon>
        <taxon>Streptophyta</taxon>
        <taxon>Embryophyta</taxon>
        <taxon>Tracheophyta</taxon>
        <taxon>Spermatophyta</taxon>
        <taxon>Magnoliopsida</taxon>
        <taxon>Liliopsida</taxon>
        <taxon>Poales</taxon>
        <taxon>Poaceae</taxon>
        <taxon>BOP clade</taxon>
        <taxon>Oryzoideae</taxon>
        <taxon>Oryzeae</taxon>
        <taxon>Oryzinae</taxon>
        <taxon>Oryza</taxon>
    </lineage>
</organism>
<evidence type="ECO:0000313" key="3">
    <source>
        <dbReference type="Proteomes" id="UP000026961"/>
    </source>
</evidence>
<dbReference type="EnsemblPlants" id="OGLUM07G23310.3">
    <property type="protein sequence ID" value="OGLUM07G23310.3"/>
    <property type="gene ID" value="OGLUM07G23310"/>
</dbReference>
<reference evidence="2" key="1">
    <citation type="submission" date="2015-04" db="UniProtKB">
        <authorList>
            <consortium name="EnsemblPlants"/>
        </authorList>
    </citation>
    <scope>IDENTIFICATION</scope>
</reference>
<reference evidence="2" key="2">
    <citation type="submission" date="2018-05" db="EMBL/GenBank/DDBJ databases">
        <title>OgluRS3 (Oryza glumaepatula Reference Sequence Version 3).</title>
        <authorList>
            <person name="Zhang J."/>
            <person name="Kudrna D."/>
            <person name="Lee S."/>
            <person name="Talag J."/>
            <person name="Welchert J."/>
            <person name="Wing R.A."/>
        </authorList>
    </citation>
    <scope>NUCLEOTIDE SEQUENCE [LARGE SCALE GENOMIC DNA]</scope>
</reference>
<dbReference type="AlphaFoldDB" id="A0A0E0AN43"/>
<proteinExistence type="predicted"/>
<feature type="region of interest" description="Disordered" evidence="1">
    <location>
        <begin position="70"/>
        <end position="94"/>
    </location>
</feature>
<dbReference type="Gramene" id="OGLUM07G23310.3">
    <property type="protein sequence ID" value="OGLUM07G23310.3"/>
    <property type="gene ID" value="OGLUM07G23310"/>
</dbReference>
<accession>A0A0E0AN43</accession>
<dbReference type="Proteomes" id="UP000026961">
    <property type="component" value="Chromosome 7"/>
</dbReference>
<feature type="compositionally biased region" description="Basic and acidic residues" evidence="1">
    <location>
        <begin position="71"/>
        <end position="80"/>
    </location>
</feature>
<evidence type="ECO:0000313" key="2">
    <source>
        <dbReference type="EnsemblPlants" id="OGLUM07G23310.3"/>
    </source>
</evidence>
<protein>
    <submittedName>
        <fullName evidence="2">Uncharacterized protein</fullName>
    </submittedName>
</protein>